<organism evidence="2 3">
    <name type="scientific">Dactylonectria macrodidyma</name>
    <dbReference type="NCBI Taxonomy" id="307937"/>
    <lineage>
        <taxon>Eukaryota</taxon>
        <taxon>Fungi</taxon>
        <taxon>Dikarya</taxon>
        <taxon>Ascomycota</taxon>
        <taxon>Pezizomycotina</taxon>
        <taxon>Sordariomycetes</taxon>
        <taxon>Hypocreomycetidae</taxon>
        <taxon>Hypocreales</taxon>
        <taxon>Nectriaceae</taxon>
        <taxon>Dactylonectria</taxon>
    </lineage>
</organism>
<keyword evidence="3" id="KW-1185">Reference proteome</keyword>
<proteinExistence type="predicted"/>
<reference evidence="2" key="1">
    <citation type="journal article" date="2021" name="Nat. Commun.">
        <title>Genetic determinants of endophytism in the Arabidopsis root mycobiome.</title>
        <authorList>
            <person name="Mesny F."/>
            <person name="Miyauchi S."/>
            <person name="Thiergart T."/>
            <person name="Pickel B."/>
            <person name="Atanasova L."/>
            <person name="Karlsson M."/>
            <person name="Huettel B."/>
            <person name="Barry K.W."/>
            <person name="Haridas S."/>
            <person name="Chen C."/>
            <person name="Bauer D."/>
            <person name="Andreopoulos W."/>
            <person name="Pangilinan J."/>
            <person name="LaButti K."/>
            <person name="Riley R."/>
            <person name="Lipzen A."/>
            <person name="Clum A."/>
            <person name="Drula E."/>
            <person name="Henrissat B."/>
            <person name="Kohler A."/>
            <person name="Grigoriev I.V."/>
            <person name="Martin F.M."/>
            <person name="Hacquard S."/>
        </authorList>
    </citation>
    <scope>NUCLEOTIDE SEQUENCE</scope>
    <source>
        <strain evidence="2">MPI-CAGE-AT-0147</strain>
    </source>
</reference>
<name>A0A9P9F516_9HYPO</name>
<feature type="chain" id="PRO_5040161475" description="Secreted protein" evidence="1">
    <location>
        <begin position="28"/>
        <end position="125"/>
    </location>
</feature>
<dbReference type="Proteomes" id="UP000738349">
    <property type="component" value="Unassembled WGS sequence"/>
</dbReference>
<protein>
    <recommendedName>
        <fullName evidence="4">Secreted protein</fullName>
    </recommendedName>
</protein>
<evidence type="ECO:0000256" key="1">
    <source>
        <dbReference type="SAM" id="SignalP"/>
    </source>
</evidence>
<dbReference type="EMBL" id="JAGMUV010000006">
    <property type="protein sequence ID" value="KAH7153079.1"/>
    <property type="molecule type" value="Genomic_DNA"/>
</dbReference>
<evidence type="ECO:0000313" key="2">
    <source>
        <dbReference type="EMBL" id="KAH7153079.1"/>
    </source>
</evidence>
<sequence>MRFPHGSLHTLLGFCLLSLCIPTPSDVGDWWCDYLGVLCMLPRGIWMPLWVCRLAFAHEQRKEKYSAWEYGYPRRRRLQDLIESRVSRLAGSPMHTPFGCDLDAYPSSSRDSRFAGICVQKKKKR</sequence>
<keyword evidence="1" id="KW-0732">Signal</keyword>
<evidence type="ECO:0008006" key="4">
    <source>
        <dbReference type="Google" id="ProtNLM"/>
    </source>
</evidence>
<evidence type="ECO:0000313" key="3">
    <source>
        <dbReference type="Proteomes" id="UP000738349"/>
    </source>
</evidence>
<gene>
    <name evidence="2" type="ORF">EDB81DRAFT_444849</name>
</gene>
<accession>A0A9P9F516</accession>
<feature type="signal peptide" evidence="1">
    <location>
        <begin position="1"/>
        <end position="27"/>
    </location>
</feature>
<dbReference type="AlphaFoldDB" id="A0A9P9F516"/>
<comment type="caution">
    <text evidence="2">The sequence shown here is derived from an EMBL/GenBank/DDBJ whole genome shotgun (WGS) entry which is preliminary data.</text>
</comment>